<dbReference type="Pfam" id="PF00249">
    <property type="entry name" value="Myb_DNA-binding"/>
    <property type="match status" value="1"/>
</dbReference>
<dbReference type="Gene3D" id="1.10.10.60">
    <property type="entry name" value="Homeodomain-like"/>
    <property type="match status" value="1"/>
</dbReference>
<dbReference type="AlphaFoldDB" id="A0AA36EGL5"/>
<dbReference type="PROSITE" id="PS50090">
    <property type="entry name" value="MYB_LIKE"/>
    <property type="match status" value="1"/>
</dbReference>
<evidence type="ECO:0000256" key="1">
    <source>
        <dbReference type="ARBA" id="ARBA00004123"/>
    </source>
</evidence>
<dbReference type="GO" id="GO:0006355">
    <property type="term" value="P:regulation of DNA-templated transcription"/>
    <property type="evidence" value="ECO:0007669"/>
    <property type="project" value="UniProtKB-ARBA"/>
</dbReference>
<dbReference type="FunFam" id="1.10.10.60:FF:000009">
    <property type="entry name" value="transcription factor MYB1R1"/>
    <property type="match status" value="1"/>
</dbReference>
<dbReference type="PANTHER" id="PTHR44191">
    <property type="entry name" value="TRANSCRIPTION FACTOR KUA1"/>
    <property type="match status" value="1"/>
</dbReference>
<evidence type="ECO:0000313" key="9">
    <source>
        <dbReference type="EMBL" id="CAI9295796.1"/>
    </source>
</evidence>
<evidence type="ECO:0000256" key="3">
    <source>
        <dbReference type="ARBA" id="ARBA00023125"/>
    </source>
</evidence>
<feature type="domain" description="Myb-like" evidence="6">
    <location>
        <begin position="144"/>
        <end position="196"/>
    </location>
</feature>
<evidence type="ECO:0000313" key="10">
    <source>
        <dbReference type="Proteomes" id="UP001177003"/>
    </source>
</evidence>
<sequence length="283" mass="32144">MTGQSSRCTHGAGHSSIRTYSFELYGERIDPNLSQGHEKVKENEKEEDQYLCSNGNSFNRSCNNRRAFSFKLFSEKIDPNLNQSNEKLEIEDGHDHRFLNGNGNSLRRSSISMGILDACNYDPDFMDNGYLSDGLPNGSSHYIHDKKKGLSWTRDEHKSFLMGLEKLGKGDWRGISKNYVKTRTPTQVASHAQKYFIRIKAHEKGKRRSSMFDMPNHSMSYGNEHKSSNRECSNINIGGLHPFKSSWTQCTSQALFMSRPLTITYGSPRTSVVASTSKEILHK</sequence>
<evidence type="ECO:0000256" key="2">
    <source>
        <dbReference type="ARBA" id="ARBA00023015"/>
    </source>
</evidence>
<keyword evidence="4" id="KW-0804">Transcription</keyword>
<evidence type="ECO:0000256" key="5">
    <source>
        <dbReference type="ARBA" id="ARBA00023242"/>
    </source>
</evidence>
<keyword evidence="5" id="KW-0539">Nucleus</keyword>
<dbReference type="InterPro" id="IPR006447">
    <property type="entry name" value="Myb_dom_plants"/>
</dbReference>
<dbReference type="SMART" id="SM00717">
    <property type="entry name" value="SANT"/>
    <property type="match status" value="1"/>
</dbReference>
<dbReference type="InterPro" id="IPR052245">
    <property type="entry name" value="Plant_Stress_Dev_TF"/>
</dbReference>
<dbReference type="Proteomes" id="UP001177003">
    <property type="component" value="Chromosome 8"/>
</dbReference>
<feature type="domain" description="HTH myb-type" evidence="8">
    <location>
        <begin position="144"/>
        <end position="200"/>
    </location>
</feature>
<dbReference type="InterPro" id="IPR001005">
    <property type="entry name" value="SANT/Myb"/>
</dbReference>
<evidence type="ECO:0000259" key="8">
    <source>
        <dbReference type="PROSITE" id="PS51294"/>
    </source>
</evidence>
<dbReference type="SUPFAM" id="SSF46689">
    <property type="entry name" value="Homeodomain-like"/>
    <property type="match status" value="1"/>
</dbReference>
<dbReference type="PROSITE" id="PS51294">
    <property type="entry name" value="HTH_MYB"/>
    <property type="match status" value="1"/>
</dbReference>
<keyword evidence="2" id="KW-0805">Transcription regulation</keyword>
<dbReference type="GO" id="GO:0003677">
    <property type="term" value="F:DNA binding"/>
    <property type="evidence" value="ECO:0007669"/>
    <property type="project" value="UniProtKB-KW"/>
</dbReference>
<protein>
    <submittedName>
        <fullName evidence="9">Uncharacterized protein</fullName>
    </submittedName>
</protein>
<dbReference type="GO" id="GO:0009723">
    <property type="term" value="P:response to ethylene"/>
    <property type="evidence" value="ECO:0007669"/>
    <property type="project" value="TreeGrafter"/>
</dbReference>
<reference evidence="9" key="1">
    <citation type="submission" date="2023-04" db="EMBL/GenBank/DDBJ databases">
        <authorList>
            <person name="Vijverberg K."/>
            <person name="Xiong W."/>
            <person name="Schranz E."/>
        </authorList>
    </citation>
    <scope>NUCLEOTIDE SEQUENCE</scope>
</reference>
<dbReference type="NCBIfam" id="TIGR01557">
    <property type="entry name" value="myb_SHAQKYF"/>
    <property type="match status" value="1"/>
</dbReference>
<evidence type="ECO:0000259" key="7">
    <source>
        <dbReference type="PROSITE" id="PS51293"/>
    </source>
</evidence>
<accession>A0AA36EGL5</accession>
<dbReference type="InterPro" id="IPR009057">
    <property type="entry name" value="Homeodomain-like_sf"/>
</dbReference>
<comment type="subcellular location">
    <subcellularLocation>
        <location evidence="1">Nucleus</location>
    </subcellularLocation>
</comment>
<dbReference type="InterPro" id="IPR017884">
    <property type="entry name" value="SANT_dom"/>
</dbReference>
<keyword evidence="3" id="KW-0238">DNA-binding</keyword>
<dbReference type="PANTHER" id="PTHR44191:SF62">
    <property type="entry name" value="OS04G0341900 PROTEIN"/>
    <property type="match status" value="1"/>
</dbReference>
<evidence type="ECO:0000259" key="6">
    <source>
        <dbReference type="PROSITE" id="PS50090"/>
    </source>
</evidence>
<dbReference type="PROSITE" id="PS51293">
    <property type="entry name" value="SANT"/>
    <property type="match status" value="1"/>
</dbReference>
<keyword evidence="10" id="KW-1185">Reference proteome</keyword>
<name>A0AA36EGL5_LACSI</name>
<organism evidence="9 10">
    <name type="scientific">Lactuca saligna</name>
    <name type="common">Willowleaf lettuce</name>
    <dbReference type="NCBI Taxonomy" id="75948"/>
    <lineage>
        <taxon>Eukaryota</taxon>
        <taxon>Viridiplantae</taxon>
        <taxon>Streptophyta</taxon>
        <taxon>Embryophyta</taxon>
        <taxon>Tracheophyta</taxon>
        <taxon>Spermatophyta</taxon>
        <taxon>Magnoliopsida</taxon>
        <taxon>eudicotyledons</taxon>
        <taxon>Gunneridae</taxon>
        <taxon>Pentapetalae</taxon>
        <taxon>asterids</taxon>
        <taxon>campanulids</taxon>
        <taxon>Asterales</taxon>
        <taxon>Asteraceae</taxon>
        <taxon>Cichorioideae</taxon>
        <taxon>Cichorieae</taxon>
        <taxon>Lactucinae</taxon>
        <taxon>Lactuca</taxon>
    </lineage>
</organism>
<dbReference type="GO" id="GO:0009739">
    <property type="term" value="P:response to gibberellin"/>
    <property type="evidence" value="ECO:0007669"/>
    <property type="project" value="TreeGrafter"/>
</dbReference>
<dbReference type="InterPro" id="IPR017930">
    <property type="entry name" value="Myb_dom"/>
</dbReference>
<dbReference type="EMBL" id="OX465084">
    <property type="protein sequence ID" value="CAI9295796.1"/>
    <property type="molecule type" value="Genomic_DNA"/>
</dbReference>
<proteinExistence type="predicted"/>
<dbReference type="CDD" id="cd00167">
    <property type="entry name" value="SANT"/>
    <property type="match status" value="1"/>
</dbReference>
<gene>
    <name evidence="9" type="ORF">LSALG_LOCUS34717</name>
</gene>
<evidence type="ECO:0000256" key="4">
    <source>
        <dbReference type="ARBA" id="ARBA00023163"/>
    </source>
</evidence>
<dbReference type="GO" id="GO:0005634">
    <property type="term" value="C:nucleus"/>
    <property type="evidence" value="ECO:0007669"/>
    <property type="project" value="UniProtKB-SubCell"/>
</dbReference>
<feature type="domain" description="SANT" evidence="7">
    <location>
        <begin position="152"/>
        <end position="200"/>
    </location>
</feature>